<evidence type="ECO:0000313" key="3">
    <source>
        <dbReference type="Proteomes" id="UP000298138"/>
    </source>
</evidence>
<evidence type="ECO:0000256" key="1">
    <source>
        <dbReference type="SAM" id="Phobius"/>
    </source>
</evidence>
<keyword evidence="1" id="KW-0812">Transmembrane</keyword>
<keyword evidence="1" id="KW-1133">Transmembrane helix</keyword>
<dbReference type="EMBL" id="ML220115">
    <property type="protein sequence ID" value="TGZ82361.1"/>
    <property type="molecule type" value="Genomic_DNA"/>
</dbReference>
<dbReference type="Proteomes" id="UP000298138">
    <property type="component" value="Unassembled WGS sequence"/>
</dbReference>
<feature type="transmembrane region" description="Helical" evidence="1">
    <location>
        <begin position="16"/>
        <end position="36"/>
    </location>
</feature>
<reference evidence="2 3" key="1">
    <citation type="submission" date="2019-04" db="EMBL/GenBank/DDBJ databases">
        <title>Comparative genomics and transcriptomics to analyze fruiting body development in filamentous ascomycetes.</title>
        <authorList>
            <consortium name="DOE Joint Genome Institute"/>
            <person name="Lutkenhaus R."/>
            <person name="Traeger S."/>
            <person name="Breuer J."/>
            <person name="Kuo A."/>
            <person name="Lipzen A."/>
            <person name="Pangilinan J."/>
            <person name="Dilworth D."/>
            <person name="Sandor L."/>
            <person name="Poggeler S."/>
            <person name="Barry K."/>
            <person name="Grigoriev I.V."/>
            <person name="Nowrousian M."/>
        </authorList>
    </citation>
    <scope>NUCLEOTIDE SEQUENCE [LARGE SCALE GENOMIC DNA]</scope>
    <source>
        <strain evidence="2 3">CBS 389.68</strain>
    </source>
</reference>
<organism evidence="2 3">
    <name type="scientific">Ascodesmis nigricans</name>
    <dbReference type="NCBI Taxonomy" id="341454"/>
    <lineage>
        <taxon>Eukaryota</taxon>
        <taxon>Fungi</taxon>
        <taxon>Dikarya</taxon>
        <taxon>Ascomycota</taxon>
        <taxon>Pezizomycotina</taxon>
        <taxon>Pezizomycetes</taxon>
        <taxon>Pezizales</taxon>
        <taxon>Ascodesmidaceae</taxon>
        <taxon>Ascodesmis</taxon>
    </lineage>
</organism>
<accession>A0A4S2N038</accession>
<keyword evidence="1" id="KW-0472">Membrane</keyword>
<dbReference type="AlphaFoldDB" id="A0A4S2N038"/>
<evidence type="ECO:0000313" key="2">
    <source>
        <dbReference type="EMBL" id="TGZ82361.1"/>
    </source>
</evidence>
<dbReference type="InParanoid" id="A0A4S2N038"/>
<protein>
    <submittedName>
        <fullName evidence="2">Uncharacterized protein</fullName>
    </submittedName>
</protein>
<proteinExistence type="predicted"/>
<sequence>MIGGDPRPRLINRVRYRALGILEFSLVGGILLYLTVAYRMWARSRMDQDGIMMMSKDELNYTSYEGCRR</sequence>
<keyword evidence="3" id="KW-1185">Reference proteome</keyword>
<gene>
    <name evidence="2" type="ORF">EX30DRAFT_339650</name>
</gene>
<name>A0A4S2N038_9PEZI</name>